<dbReference type="EMBL" id="FNTX01000002">
    <property type="protein sequence ID" value="SEE73639.1"/>
    <property type="molecule type" value="Genomic_DNA"/>
</dbReference>
<keyword evidence="9" id="KW-0472">Membrane</keyword>
<reference evidence="12" key="1">
    <citation type="submission" date="2016-10" db="EMBL/GenBank/DDBJ databases">
        <authorList>
            <person name="Varghese N."/>
            <person name="Submissions S."/>
        </authorList>
    </citation>
    <scope>NUCLEOTIDE SEQUENCE [LARGE SCALE GENOMIC DNA]</scope>
    <source>
        <strain evidence="12">DSM 21368</strain>
    </source>
</reference>
<keyword evidence="3" id="KW-0808">Transferase</keyword>
<feature type="domain" description="Protein kinase" evidence="10">
    <location>
        <begin position="8"/>
        <end position="289"/>
    </location>
</feature>
<dbReference type="Proteomes" id="UP000199220">
    <property type="component" value="Unassembled WGS sequence"/>
</dbReference>
<proteinExistence type="predicted"/>
<dbReference type="InterPro" id="IPR000719">
    <property type="entry name" value="Prot_kinase_dom"/>
</dbReference>
<evidence type="ECO:0000256" key="8">
    <source>
        <dbReference type="SAM" id="MobiDB-lite"/>
    </source>
</evidence>
<gene>
    <name evidence="11" type="ORF">SAMN04488554_2685</name>
</gene>
<keyword evidence="9" id="KW-0812">Transmembrane</keyword>
<protein>
    <recommendedName>
        <fullName evidence="1">non-specific serine/threonine protein kinase</fullName>
        <ecNumber evidence="1">2.7.11.1</ecNumber>
    </recommendedName>
</protein>
<dbReference type="PROSITE" id="PS00107">
    <property type="entry name" value="PROTEIN_KINASE_ATP"/>
    <property type="match status" value="1"/>
</dbReference>
<dbReference type="InterPro" id="IPR008266">
    <property type="entry name" value="Tyr_kinase_AS"/>
</dbReference>
<dbReference type="InterPro" id="IPR011009">
    <property type="entry name" value="Kinase-like_dom_sf"/>
</dbReference>
<keyword evidence="6 7" id="KW-0067">ATP-binding</keyword>
<dbReference type="CDD" id="cd14014">
    <property type="entry name" value="STKc_PknB_like"/>
    <property type="match status" value="1"/>
</dbReference>
<name>A0A1H5L9A1_9MICO</name>
<dbReference type="GO" id="GO:0005524">
    <property type="term" value="F:ATP binding"/>
    <property type="evidence" value="ECO:0007669"/>
    <property type="project" value="UniProtKB-UniRule"/>
</dbReference>
<keyword evidence="12" id="KW-1185">Reference proteome</keyword>
<evidence type="ECO:0000313" key="11">
    <source>
        <dbReference type="EMBL" id="SEE73639.1"/>
    </source>
</evidence>
<dbReference type="RefSeq" id="WP_175477097.1">
    <property type="nucleotide sequence ID" value="NZ_FNTX01000002.1"/>
</dbReference>
<dbReference type="PANTHER" id="PTHR43289">
    <property type="entry name" value="MITOGEN-ACTIVATED PROTEIN KINASE KINASE KINASE 20-RELATED"/>
    <property type="match status" value="1"/>
</dbReference>
<dbReference type="PROSITE" id="PS00109">
    <property type="entry name" value="PROTEIN_KINASE_TYR"/>
    <property type="match status" value="1"/>
</dbReference>
<dbReference type="STRING" id="648782.SAMN04488554_2685"/>
<dbReference type="Gene3D" id="1.10.510.10">
    <property type="entry name" value="Transferase(Phosphotransferase) domain 1"/>
    <property type="match status" value="1"/>
</dbReference>
<dbReference type="AlphaFoldDB" id="A0A1H5L9A1"/>
<dbReference type="Pfam" id="PF00069">
    <property type="entry name" value="Pkinase"/>
    <property type="match status" value="1"/>
</dbReference>
<evidence type="ECO:0000259" key="10">
    <source>
        <dbReference type="PROSITE" id="PS50011"/>
    </source>
</evidence>
<evidence type="ECO:0000256" key="6">
    <source>
        <dbReference type="ARBA" id="ARBA00022840"/>
    </source>
</evidence>
<evidence type="ECO:0000256" key="3">
    <source>
        <dbReference type="ARBA" id="ARBA00022679"/>
    </source>
</evidence>
<dbReference type="SUPFAM" id="SSF56112">
    <property type="entry name" value="Protein kinase-like (PK-like)"/>
    <property type="match status" value="1"/>
</dbReference>
<evidence type="ECO:0000256" key="5">
    <source>
        <dbReference type="ARBA" id="ARBA00022777"/>
    </source>
</evidence>
<keyword evidence="4 7" id="KW-0547">Nucleotide-binding</keyword>
<accession>A0A1H5L9A1</accession>
<dbReference type="InterPro" id="IPR017441">
    <property type="entry name" value="Protein_kinase_ATP_BS"/>
</dbReference>
<feature type="region of interest" description="Disordered" evidence="8">
    <location>
        <begin position="150"/>
        <end position="169"/>
    </location>
</feature>
<dbReference type="PANTHER" id="PTHR43289:SF6">
    <property type="entry name" value="SERINE_THREONINE-PROTEIN KINASE NEKL-3"/>
    <property type="match status" value="1"/>
</dbReference>
<sequence length="412" mass="43158">MVERIGRYRLEEVIGIGSFATVHRGVDDRLEDTIVVKLLAENHSLNPEVRERFIAEGRSLRRVRSPHVVTVHDLGESDRQQPYLVLEHADRGTLAARVASLRAKGWTASPEELLATARTLAAAIEAVHRAHLVHRDLSPGNVLLTTARGPEGVTPDGGPPAPSAGTAGPLVQSGERLLVADLGMCKDLALNSGLTVAGGTSGFRPPEQRDGPGIVDARADLWSLSALMFWLAEGAEVPEAFTAALRVSMAENPEDRHPDVTGWLAAVEGALAPEPAASEPDAPHVGPFPDARRRGGLVVALATLAVLVAAGIGLALGALLFRDDGQPPASTADASVAIDGPSQLTVGEPAEFTAVVEGVQTMVWALPNGTYAVDEEAVTLTPRGPGIASITLNARTPAGTELEAVHEVEVTE</sequence>
<evidence type="ECO:0000256" key="1">
    <source>
        <dbReference type="ARBA" id="ARBA00012513"/>
    </source>
</evidence>
<evidence type="ECO:0000256" key="9">
    <source>
        <dbReference type="SAM" id="Phobius"/>
    </source>
</evidence>
<evidence type="ECO:0000256" key="2">
    <source>
        <dbReference type="ARBA" id="ARBA00022527"/>
    </source>
</evidence>
<dbReference type="GO" id="GO:0004674">
    <property type="term" value="F:protein serine/threonine kinase activity"/>
    <property type="evidence" value="ECO:0007669"/>
    <property type="project" value="UniProtKB-KW"/>
</dbReference>
<feature type="binding site" evidence="7">
    <location>
        <position position="37"/>
    </location>
    <ligand>
        <name>ATP</name>
        <dbReference type="ChEBI" id="CHEBI:30616"/>
    </ligand>
</feature>
<dbReference type="PROSITE" id="PS50011">
    <property type="entry name" value="PROTEIN_KINASE_DOM"/>
    <property type="match status" value="1"/>
</dbReference>
<keyword evidence="9" id="KW-1133">Transmembrane helix</keyword>
<evidence type="ECO:0000256" key="4">
    <source>
        <dbReference type="ARBA" id="ARBA00022741"/>
    </source>
</evidence>
<keyword evidence="2" id="KW-0723">Serine/threonine-protein kinase</keyword>
<keyword evidence="5 11" id="KW-0418">Kinase</keyword>
<organism evidence="11 12">
    <name type="scientific">Ruania alba</name>
    <dbReference type="NCBI Taxonomy" id="648782"/>
    <lineage>
        <taxon>Bacteria</taxon>
        <taxon>Bacillati</taxon>
        <taxon>Actinomycetota</taxon>
        <taxon>Actinomycetes</taxon>
        <taxon>Micrococcales</taxon>
        <taxon>Ruaniaceae</taxon>
        <taxon>Ruania</taxon>
    </lineage>
</organism>
<evidence type="ECO:0000313" key="12">
    <source>
        <dbReference type="Proteomes" id="UP000199220"/>
    </source>
</evidence>
<dbReference type="EC" id="2.7.11.1" evidence="1"/>
<evidence type="ECO:0000256" key="7">
    <source>
        <dbReference type="PROSITE-ProRule" id="PRU10141"/>
    </source>
</evidence>
<feature type="transmembrane region" description="Helical" evidence="9">
    <location>
        <begin position="297"/>
        <end position="321"/>
    </location>
</feature>
<dbReference type="Gene3D" id="3.30.200.20">
    <property type="entry name" value="Phosphorylase Kinase, domain 1"/>
    <property type="match status" value="1"/>
</dbReference>